<dbReference type="Proteomes" id="UP000823613">
    <property type="component" value="Unassembled WGS sequence"/>
</dbReference>
<accession>A0A9D9DID7</accession>
<evidence type="ECO:0000313" key="1">
    <source>
        <dbReference type="EMBL" id="MBO8428133.1"/>
    </source>
</evidence>
<comment type="caution">
    <text evidence="1">The sequence shown here is derived from an EMBL/GenBank/DDBJ whole genome shotgun (WGS) entry which is preliminary data.</text>
</comment>
<reference evidence="1" key="1">
    <citation type="submission" date="2020-10" db="EMBL/GenBank/DDBJ databases">
        <authorList>
            <person name="Gilroy R."/>
        </authorList>
    </citation>
    <scope>NUCLEOTIDE SEQUENCE</scope>
    <source>
        <strain evidence="1">11159</strain>
    </source>
</reference>
<evidence type="ECO:0000313" key="2">
    <source>
        <dbReference type="Proteomes" id="UP000823613"/>
    </source>
</evidence>
<organism evidence="1 2">
    <name type="scientific">Candidatus Onthovivens merdipullorum</name>
    <dbReference type="NCBI Taxonomy" id="2840889"/>
    <lineage>
        <taxon>Bacteria</taxon>
        <taxon>Bacillati</taxon>
        <taxon>Bacillota</taxon>
        <taxon>Bacilli</taxon>
        <taxon>Bacillales</taxon>
        <taxon>Candidatus Onthovivens</taxon>
    </lineage>
</organism>
<sequence>MCNKKTMFSNLFELVRGCPIRLCGEDIFDTSKIKRVLKKNKINFKDEIILNNNLFIALVYNNENEFECIIGNESMRSLIYNICRDYQGKITEKDFNIININNLHEYNYLSNNAYFLYEKIHKQVYTREEATKLLIKYLTKIKYIENMNKIFNFPYRKKWINKLLYNPKYLKENGKYVVFD</sequence>
<gene>
    <name evidence="1" type="ORF">IAC58_06295</name>
</gene>
<proteinExistence type="predicted"/>
<dbReference type="AlphaFoldDB" id="A0A9D9DID7"/>
<reference evidence="1" key="2">
    <citation type="journal article" date="2021" name="PeerJ">
        <title>Extensive microbial diversity within the chicken gut microbiome revealed by metagenomics and culture.</title>
        <authorList>
            <person name="Gilroy R."/>
            <person name="Ravi A."/>
            <person name="Getino M."/>
            <person name="Pursley I."/>
            <person name="Horton D.L."/>
            <person name="Alikhan N.F."/>
            <person name="Baker D."/>
            <person name="Gharbi K."/>
            <person name="Hall N."/>
            <person name="Watson M."/>
            <person name="Adriaenssens E.M."/>
            <person name="Foster-Nyarko E."/>
            <person name="Jarju S."/>
            <person name="Secka A."/>
            <person name="Antonio M."/>
            <person name="Oren A."/>
            <person name="Chaudhuri R.R."/>
            <person name="La Ragione R."/>
            <person name="Hildebrand F."/>
            <person name="Pallen M.J."/>
        </authorList>
    </citation>
    <scope>NUCLEOTIDE SEQUENCE</scope>
    <source>
        <strain evidence="1">11159</strain>
    </source>
</reference>
<dbReference type="EMBL" id="JADIMY010000120">
    <property type="protein sequence ID" value="MBO8428133.1"/>
    <property type="molecule type" value="Genomic_DNA"/>
</dbReference>
<name>A0A9D9DID7_9BACL</name>
<protein>
    <submittedName>
        <fullName evidence="1">Uncharacterized protein</fullName>
    </submittedName>
</protein>